<dbReference type="PROSITE" id="PS50934">
    <property type="entry name" value="SWIRM"/>
    <property type="match status" value="1"/>
</dbReference>
<dbReference type="Gene3D" id="1.10.10.10">
    <property type="entry name" value="Winged helix-like DNA-binding domain superfamily/Winged helix DNA-binding domain"/>
    <property type="match status" value="1"/>
</dbReference>
<sequence length="647" mass="74046">MLSNNSTPISPPVTPKSFLRDSSALLEDDQVLQLPPAALSSHPTTTTTTATDLRRKSNARRYSRAMSTADKDAITFRDPFAVEGNFYLTTPTNRSKSTPQRSPSPSTRGSFTMDIFEDLVGANKNGNSELSRKRRNSNREQMTEPLVTQSQPVFFNTASILNTERHVKKAKTDAAAAYDKVDITMNDEDAFQNLDWIPDMTVFDQLPSVRVVWKGSPLAIDHMPYYELLHPGEINIASTLRLTPEQYLKCRRSLILAAQEFDKLHIAFRKSDAQKCVRIDVNKTSTLWSVFSRLGWVLVLCTILVFLFIFYLSNIYSGTVVVLEPPRLCTQQNTIFDRILSFNSDTKVRSNNNKFVNFNLITSSGISSPHQERILVLTPLKDAEPYLDRYFELLDTTTYPNHLISLAFLVSDSSDDTIASLQFHINRIQSRSAWSSSPPPFHSVRIFKKDFEFNLQSTERHKYEMQPLRRSIMARSRNWLLSAALTPDISWVAWVDVDVVQYPKTIFQDLIRADVDVIVPNCLLDRDDRQFWAYDKNNWQETEQSWKIQVDLDPDFVLLEGYYEFPTYRYLMVDMPTEVGLDYKVPLDGVGATFTLVKAHVHREGAIFPPFTYQHQVETEGFAKIAKAMGFSVYGLPGYIIYHVQNH</sequence>
<dbReference type="SUPFAM" id="SSF46689">
    <property type="entry name" value="Homeodomain-like"/>
    <property type="match status" value="1"/>
</dbReference>
<keyword evidence="3" id="KW-1133">Transmembrane helix</keyword>
<keyword evidence="3" id="KW-0812">Transmembrane</keyword>
<dbReference type="InterPro" id="IPR009057">
    <property type="entry name" value="Homeodomain-like_sf"/>
</dbReference>
<keyword evidence="6" id="KW-1185">Reference proteome</keyword>
<keyword evidence="3" id="KW-0472">Membrane</keyword>
<evidence type="ECO:0000259" key="4">
    <source>
        <dbReference type="PROSITE" id="PS50934"/>
    </source>
</evidence>
<dbReference type="InterPro" id="IPR029044">
    <property type="entry name" value="Nucleotide-diphossugar_trans"/>
</dbReference>
<dbReference type="PANTHER" id="PTHR43083:SF6">
    <property type="entry name" value="MANNAN POLYMERASE COMPLEXES SUBUNIT MNN9"/>
    <property type="match status" value="1"/>
</dbReference>
<feature type="transmembrane region" description="Helical" evidence="3">
    <location>
        <begin position="294"/>
        <end position="312"/>
    </location>
</feature>
<feature type="compositionally biased region" description="Low complexity" evidence="2">
    <location>
        <begin position="94"/>
        <end position="110"/>
    </location>
</feature>
<evidence type="ECO:0000256" key="3">
    <source>
        <dbReference type="SAM" id="Phobius"/>
    </source>
</evidence>
<evidence type="ECO:0000256" key="1">
    <source>
        <dbReference type="ARBA" id="ARBA00037964"/>
    </source>
</evidence>
<dbReference type="EMBL" id="BAABUJ010000050">
    <property type="protein sequence ID" value="GAA5805747.1"/>
    <property type="molecule type" value="Genomic_DNA"/>
</dbReference>
<name>A0ABP9YHK2_9FUNG</name>
<accession>A0ABP9YHK2</accession>
<dbReference type="Proteomes" id="UP001476247">
    <property type="component" value="Unassembled WGS sequence"/>
</dbReference>
<dbReference type="PANTHER" id="PTHR43083">
    <property type="entry name" value="MANNAN POLYMERASE II"/>
    <property type="match status" value="1"/>
</dbReference>
<feature type="region of interest" description="Disordered" evidence="2">
    <location>
        <begin position="88"/>
        <end position="144"/>
    </location>
</feature>
<feature type="region of interest" description="Disordered" evidence="2">
    <location>
        <begin position="35"/>
        <end position="67"/>
    </location>
</feature>
<dbReference type="InterPro" id="IPR007526">
    <property type="entry name" value="SWIRM"/>
</dbReference>
<dbReference type="Gene3D" id="3.90.550.10">
    <property type="entry name" value="Spore Coat Polysaccharide Biosynthesis Protein SpsA, Chain A"/>
    <property type="match status" value="1"/>
</dbReference>
<feature type="domain" description="SWIRM" evidence="4">
    <location>
        <begin position="209"/>
        <end position="308"/>
    </location>
</feature>
<evidence type="ECO:0000313" key="5">
    <source>
        <dbReference type="EMBL" id="GAA5805747.1"/>
    </source>
</evidence>
<organism evidence="5 6">
    <name type="scientific">Helicostylum pulchrum</name>
    <dbReference type="NCBI Taxonomy" id="562976"/>
    <lineage>
        <taxon>Eukaryota</taxon>
        <taxon>Fungi</taxon>
        <taxon>Fungi incertae sedis</taxon>
        <taxon>Mucoromycota</taxon>
        <taxon>Mucoromycotina</taxon>
        <taxon>Mucoromycetes</taxon>
        <taxon>Mucorales</taxon>
        <taxon>Mucorineae</taxon>
        <taxon>Mucoraceae</taxon>
        <taxon>Helicostylum</taxon>
    </lineage>
</organism>
<comment type="caution">
    <text evidence="5">The sequence shown here is derived from an EMBL/GenBank/DDBJ whole genome shotgun (WGS) entry which is preliminary data.</text>
</comment>
<reference evidence="5 6" key="1">
    <citation type="submission" date="2024-04" db="EMBL/GenBank/DDBJ databases">
        <title>genome sequences of Mucor flavus KT1a and Helicostylum pulchrum KT1b strains isolation_sourced from the surface of a dry-aged beef.</title>
        <authorList>
            <person name="Toyotome T."/>
            <person name="Hosono M."/>
            <person name="Torimaru M."/>
            <person name="Fukuda K."/>
            <person name="Mikami N."/>
        </authorList>
    </citation>
    <scope>NUCLEOTIDE SEQUENCE [LARGE SCALE GENOMIC DNA]</scope>
    <source>
        <strain evidence="5 6">KT1b</strain>
    </source>
</reference>
<comment type="similarity">
    <text evidence="1">Belongs to the ANP1/MMN9/VAN1 family.</text>
</comment>
<dbReference type="InterPro" id="IPR036388">
    <property type="entry name" value="WH-like_DNA-bd_sf"/>
</dbReference>
<protein>
    <recommendedName>
        <fullName evidence="4">SWIRM domain-containing protein</fullName>
    </recommendedName>
</protein>
<evidence type="ECO:0000313" key="6">
    <source>
        <dbReference type="Proteomes" id="UP001476247"/>
    </source>
</evidence>
<dbReference type="SUPFAM" id="SSF53448">
    <property type="entry name" value="Nucleotide-diphospho-sugar transferases"/>
    <property type="match status" value="1"/>
</dbReference>
<dbReference type="Pfam" id="PF03452">
    <property type="entry name" value="Anp1"/>
    <property type="match status" value="1"/>
</dbReference>
<dbReference type="InterPro" id="IPR052086">
    <property type="entry name" value="Mannan_Polymerase_Subunit"/>
</dbReference>
<evidence type="ECO:0000256" key="2">
    <source>
        <dbReference type="SAM" id="MobiDB-lite"/>
    </source>
</evidence>
<proteinExistence type="inferred from homology"/>
<gene>
    <name evidence="5" type="ORF">HPULCUR_011272</name>
</gene>
<dbReference type="Pfam" id="PF04433">
    <property type="entry name" value="SWIRM"/>
    <property type="match status" value="1"/>
</dbReference>